<reference evidence="2" key="1">
    <citation type="submission" date="2022-06" db="EMBL/GenBank/DDBJ databases">
        <title>Complete genome sequences of two strains of the flax pathogen Septoria linicola.</title>
        <authorList>
            <person name="Lapalu N."/>
            <person name="Simon A."/>
            <person name="Demenou B."/>
            <person name="Paumier D."/>
            <person name="Guillot M.-P."/>
            <person name="Gout L."/>
            <person name="Valade R."/>
        </authorList>
    </citation>
    <scope>NUCLEOTIDE SEQUENCE</scope>
    <source>
        <strain evidence="2">SE15195</strain>
    </source>
</reference>
<organism evidence="2 3">
    <name type="scientific">Septoria linicola</name>
    <dbReference type="NCBI Taxonomy" id="215465"/>
    <lineage>
        <taxon>Eukaryota</taxon>
        <taxon>Fungi</taxon>
        <taxon>Dikarya</taxon>
        <taxon>Ascomycota</taxon>
        <taxon>Pezizomycotina</taxon>
        <taxon>Dothideomycetes</taxon>
        <taxon>Dothideomycetidae</taxon>
        <taxon>Mycosphaerellales</taxon>
        <taxon>Mycosphaerellaceae</taxon>
        <taxon>Septoria</taxon>
    </lineage>
</organism>
<protein>
    <submittedName>
        <fullName evidence="2">Uncharacterized protein</fullName>
    </submittedName>
</protein>
<dbReference type="AlphaFoldDB" id="A0A9Q9AKX2"/>
<name>A0A9Q9AKX2_9PEZI</name>
<dbReference type="OrthoDB" id="5412502at2759"/>
<feature type="transmembrane region" description="Helical" evidence="1">
    <location>
        <begin position="166"/>
        <end position="184"/>
    </location>
</feature>
<keyword evidence="3" id="KW-1185">Reference proteome</keyword>
<keyword evidence="1" id="KW-1133">Transmembrane helix</keyword>
<gene>
    <name evidence="2" type="ORF">Slin15195_G011600</name>
</gene>
<proteinExistence type="predicted"/>
<dbReference type="Proteomes" id="UP001056384">
    <property type="component" value="Chromosome 1"/>
</dbReference>
<keyword evidence="1" id="KW-0812">Transmembrane</keyword>
<feature type="transmembrane region" description="Helical" evidence="1">
    <location>
        <begin position="268"/>
        <end position="287"/>
    </location>
</feature>
<evidence type="ECO:0000256" key="1">
    <source>
        <dbReference type="SAM" id="Phobius"/>
    </source>
</evidence>
<accession>A0A9Q9AKX2</accession>
<feature type="transmembrane region" description="Helical" evidence="1">
    <location>
        <begin position="293"/>
        <end position="312"/>
    </location>
</feature>
<evidence type="ECO:0000313" key="3">
    <source>
        <dbReference type="Proteomes" id="UP001056384"/>
    </source>
</evidence>
<evidence type="ECO:0000313" key="2">
    <source>
        <dbReference type="EMBL" id="USW47841.1"/>
    </source>
</evidence>
<feature type="transmembrane region" description="Helical" evidence="1">
    <location>
        <begin position="190"/>
        <end position="207"/>
    </location>
</feature>
<dbReference type="EMBL" id="CP099418">
    <property type="protein sequence ID" value="USW47841.1"/>
    <property type="molecule type" value="Genomic_DNA"/>
</dbReference>
<sequence>MSGNNNITVAFPGRPNWSIWWQAKSLDDFQLDIVGFLAVLGEGAVQANAQVSALSRLFLLPRLLPAPQALIRTTRPTELPPTAGKVTGVYSGNVKDHVHHIANILLHPDPPLASYTVRCVEIKATKSHLQDPSFKDRFFRGQSTADSTSTNVRPPLVKAKATGPQTWVTLLGFFEALVLLIASITFGDGMSVLATISLSLVSTMVGISNKWSLRLPKATSNPTPGDVVIRYPNGSYLVVKCEEEVARALYFAPEEIDYYVTNPVTYRLLSLSATILLMLGIVFLANAKLQLQFGWAGAYVVINIAHWIAAALPQRYHWDLSGFSVREQSVAGGPVSDNFTEALWKAILLTKSVQWVEAGGAAPQTSVWKKWLWEAEDEANKHHNHVGDLLDPVWPGEKSSAKGIVWYGPDKTKWDPKEEWNKLNRAEAASSDRMPA</sequence>
<keyword evidence="1" id="KW-0472">Membrane</keyword>